<protein>
    <recommendedName>
        <fullName evidence="2">histidine kinase</fullName>
        <ecNumber evidence="2">2.7.13.3</ecNumber>
    </recommendedName>
</protein>
<evidence type="ECO:0000256" key="7">
    <source>
        <dbReference type="SAM" id="Coils"/>
    </source>
</evidence>
<dbReference type="Proteomes" id="UP000005019">
    <property type="component" value="Unassembled WGS sequence"/>
</dbReference>
<dbReference type="RefSeq" id="WP_008058186.1">
    <property type="nucleotide sequence ID" value="NZ_AFHG01000029.1"/>
</dbReference>
<dbReference type="Gene3D" id="3.30.565.10">
    <property type="entry name" value="Histidine kinase-like ATPase, C-terminal domain"/>
    <property type="match status" value="1"/>
</dbReference>
<dbReference type="PANTHER" id="PTHR43711:SF28">
    <property type="entry name" value="SENSOR HISTIDINE KINASE YXDK"/>
    <property type="match status" value="1"/>
</dbReference>
<dbReference type="SUPFAM" id="SSF55874">
    <property type="entry name" value="ATPase domain of HSP90 chaperone/DNA topoisomerase II/histidine kinase"/>
    <property type="match status" value="1"/>
</dbReference>
<dbReference type="PRINTS" id="PR00344">
    <property type="entry name" value="BCTRLSENSOR"/>
</dbReference>
<evidence type="ECO:0000256" key="3">
    <source>
        <dbReference type="ARBA" id="ARBA00022553"/>
    </source>
</evidence>
<dbReference type="CDD" id="cd00082">
    <property type="entry name" value="HisKA"/>
    <property type="match status" value="1"/>
</dbReference>
<evidence type="ECO:0000256" key="1">
    <source>
        <dbReference type="ARBA" id="ARBA00000085"/>
    </source>
</evidence>
<dbReference type="SUPFAM" id="SSF47384">
    <property type="entry name" value="Homodimeric domain of signal transducing histidine kinase"/>
    <property type="match status" value="1"/>
</dbReference>
<dbReference type="SMART" id="SM00091">
    <property type="entry name" value="PAS"/>
    <property type="match status" value="1"/>
</dbReference>
<dbReference type="Pfam" id="PF02518">
    <property type="entry name" value="HATPase_c"/>
    <property type="match status" value="1"/>
</dbReference>
<sequence>MSEPPVSPAEPARIAPEEAARLAEAFRLFNAASAELTEAYGALEKQVASLTEELAQANGELRRQYEEKARLTDRLSTLLNQLPAGVVVVDGNGVIEEANPAALDMVGARPGAGWGASAARLLPADAPAEWDCTGENGQPRRLSMNEAALAGGNARIVLLHDMTRQHALKIAAARNERLAAMGEMAASLAHQLRTPLAAATLYVGTLLSREMAPADVKSIASRAQDRLRHLERLIRDTLMFARGEVLGREAIDVAALVDELQHTVEPVARQAGVTLTVTPPSAGTVSGDRKAVASALVSLLENAVQACVGGGEVGLSVDFAGNEVGFVVRDNGRGIPREIQERLFEPFFTTREDGTGLGLAIARGVARVHGGDIECESAPGAGSRFTLRLPVQTPEEVVLENGQ</sequence>
<organism evidence="10 11">
    <name type="scientific">Methyloversatilis universalis (strain ATCC BAA-1314 / DSM 25237 / JCM 13912 / CCUG 52030 / FAM5)</name>
    <dbReference type="NCBI Taxonomy" id="1000565"/>
    <lineage>
        <taxon>Bacteria</taxon>
        <taxon>Pseudomonadati</taxon>
        <taxon>Pseudomonadota</taxon>
        <taxon>Betaproteobacteria</taxon>
        <taxon>Nitrosomonadales</taxon>
        <taxon>Sterolibacteriaceae</taxon>
        <taxon>Methyloversatilis</taxon>
    </lineage>
</organism>
<keyword evidence="5" id="KW-0418">Kinase</keyword>
<reference evidence="10 11" key="1">
    <citation type="journal article" date="2011" name="J. Bacteriol.">
        <title>Genome sequence of Methyloversatilis universalis FAM5T, a methylotrophic representative of the order Rhodocyclales.</title>
        <authorList>
            <person name="Kittichotirat W."/>
            <person name="Good N.M."/>
            <person name="Hall R."/>
            <person name="Bringel F."/>
            <person name="Lajus A."/>
            <person name="Medigue C."/>
            <person name="Smalley N.E."/>
            <person name="Beck D."/>
            <person name="Bumgarner R."/>
            <person name="Vuilleumier S."/>
            <person name="Kalyuzhnaya M.G."/>
        </authorList>
    </citation>
    <scope>NUCLEOTIDE SEQUENCE [LARGE SCALE GENOMIC DNA]</scope>
    <source>
        <strain evidence="11">ATCC BAA-1314 / JCM 13912 / FAM5</strain>
    </source>
</reference>
<dbReference type="Pfam" id="PF00512">
    <property type="entry name" value="HisKA"/>
    <property type="match status" value="1"/>
</dbReference>
<dbReference type="STRING" id="1000565.METUNv1_00326"/>
<dbReference type="SMART" id="SM00387">
    <property type="entry name" value="HATPase_c"/>
    <property type="match status" value="1"/>
</dbReference>
<dbReference type="InterPro" id="IPR003594">
    <property type="entry name" value="HATPase_dom"/>
</dbReference>
<evidence type="ECO:0000256" key="4">
    <source>
        <dbReference type="ARBA" id="ARBA00022679"/>
    </source>
</evidence>
<name>F5R7U4_METUF</name>
<dbReference type="InterPro" id="IPR036890">
    <property type="entry name" value="HATPase_C_sf"/>
</dbReference>
<dbReference type="InterPro" id="IPR050736">
    <property type="entry name" value="Sensor_HK_Regulatory"/>
</dbReference>
<dbReference type="Gene3D" id="1.10.287.130">
    <property type="match status" value="1"/>
</dbReference>
<dbReference type="GO" id="GO:0000155">
    <property type="term" value="F:phosphorelay sensor kinase activity"/>
    <property type="evidence" value="ECO:0007669"/>
    <property type="project" value="InterPro"/>
</dbReference>
<evidence type="ECO:0000313" key="11">
    <source>
        <dbReference type="Proteomes" id="UP000005019"/>
    </source>
</evidence>
<comment type="caution">
    <text evidence="10">The sequence shown here is derived from an EMBL/GenBank/DDBJ whole genome shotgun (WGS) entry which is preliminary data.</text>
</comment>
<dbReference type="PROSITE" id="PS50112">
    <property type="entry name" value="PAS"/>
    <property type="match status" value="1"/>
</dbReference>
<accession>F5R7U4</accession>
<dbReference type="Gene3D" id="3.30.450.20">
    <property type="entry name" value="PAS domain"/>
    <property type="match status" value="1"/>
</dbReference>
<evidence type="ECO:0000259" key="9">
    <source>
        <dbReference type="PROSITE" id="PS50112"/>
    </source>
</evidence>
<dbReference type="SUPFAM" id="SSF55785">
    <property type="entry name" value="PYP-like sensor domain (PAS domain)"/>
    <property type="match status" value="1"/>
</dbReference>
<dbReference type="eggNOG" id="COG5002">
    <property type="taxonomic scope" value="Bacteria"/>
</dbReference>
<comment type="catalytic activity">
    <reaction evidence="1">
        <text>ATP + protein L-histidine = ADP + protein N-phospho-L-histidine.</text>
        <dbReference type="EC" id="2.7.13.3"/>
    </reaction>
</comment>
<feature type="domain" description="Histidine kinase" evidence="8">
    <location>
        <begin position="187"/>
        <end position="393"/>
    </location>
</feature>
<evidence type="ECO:0000259" key="8">
    <source>
        <dbReference type="PROSITE" id="PS50109"/>
    </source>
</evidence>
<keyword evidence="6" id="KW-0902">Two-component regulatory system</keyword>
<gene>
    <name evidence="10" type="ORF">METUNv1_00326</name>
</gene>
<dbReference type="Pfam" id="PF13188">
    <property type="entry name" value="PAS_8"/>
    <property type="match status" value="1"/>
</dbReference>
<feature type="coiled-coil region" evidence="7">
    <location>
        <begin position="33"/>
        <end position="81"/>
    </location>
</feature>
<dbReference type="InterPro" id="IPR005467">
    <property type="entry name" value="His_kinase_dom"/>
</dbReference>
<dbReference type="InterPro" id="IPR035965">
    <property type="entry name" value="PAS-like_dom_sf"/>
</dbReference>
<feature type="domain" description="PAS" evidence="9">
    <location>
        <begin position="71"/>
        <end position="107"/>
    </location>
</feature>
<dbReference type="SMART" id="SM00388">
    <property type="entry name" value="HisKA"/>
    <property type="match status" value="1"/>
</dbReference>
<evidence type="ECO:0000256" key="5">
    <source>
        <dbReference type="ARBA" id="ARBA00022777"/>
    </source>
</evidence>
<keyword evidence="11" id="KW-1185">Reference proteome</keyword>
<dbReference type="CDD" id="cd00075">
    <property type="entry name" value="HATPase"/>
    <property type="match status" value="1"/>
</dbReference>
<keyword evidence="4" id="KW-0808">Transferase</keyword>
<dbReference type="PROSITE" id="PS50109">
    <property type="entry name" value="HIS_KIN"/>
    <property type="match status" value="1"/>
</dbReference>
<dbReference type="InterPro" id="IPR000014">
    <property type="entry name" value="PAS"/>
</dbReference>
<proteinExistence type="predicted"/>
<dbReference type="PANTHER" id="PTHR43711">
    <property type="entry name" value="TWO-COMPONENT HISTIDINE KINASE"/>
    <property type="match status" value="1"/>
</dbReference>
<keyword evidence="7" id="KW-0175">Coiled coil</keyword>
<dbReference type="EC" id="2.7.13.3" evidence="2"/>
<keyword evidence="3" id="KW-0597">Phosphoprotein</keyword>
<evidence type="ECO:0000313" key="10">
    <source>
        <dbReference type="EMBL" id="EGK73155.1"/>
    </source>
</evidence>
<dbReference type="EMBL" id="AFHG01000029">
    <property type="protein sequence ID" value="EGK73155.1"/>
    <property type="molecule type" value="Genomic_DNA"/>
</dbReference>
<dbReference type="InterPro" id="IPR036097">
    <property type="entry name" value="HisK_dim/P_sf"/>
</dbReference>
<evidence type="ECO:0000256" key="6">
    <source>
        <dbReference type="ARBA" id="ARBA00023012"/>
    </source>
</evidence>
<dbReference type="OrthoDB" id="6114847at2"/>
<dbReference type="AlphaFoldDB" id="F5R7U4"/>
<evidence type="ECO:0000256" key="2">
    <source>
        <dbReference type="ARBA" id="ARBA00012438"/>
    </source>
</evidence>
<dbReference type="InterPro" id="IPR003661">
    <property type="entry name" value="HisK_dim/P_dom"/>
</dbReference>
<dbReference type="InterPro" id="IPR004358">
    <property type="entry name" value="Sig_transdc_His_kin-like_C"/>
</dbReference>